<dbReference type="SMART" id="SM00086">
    <property type="entry name" value="PAC"/>
    <property type="match status" value="1"/>
</dbReference>
<dbReference type="SUPFAM" id="SSF103190">
    <property type="entry name" value="Sensory domain-like"/>
    <property type="match status" value="1"/>
</dbReference>
<dbReference type="CDD" id="cd12914">
    <property type="entry name" value="PDC1_DGC_like"/>
    <property type="match status" value="1"/>
</dbReference>
<dbReference type="InterPro" id="IPR001610">
    <property type="entry name" value="PAC"/>
</dbReference>
<dbReference type="EC" id="2.7.13.3" evidence="3"/>
<dbReference type="PROSITE" id="PS50885">
    <property type="entry name" value="HAMP"/>
    <property type="match status" value="1"/>
</dbReference>
<evidence type="ECO:0000256" key="7">
    <source>
        <dbReference type="ARBA" id="ARBA00022553"/>
    </source>
</evidence>
<dbReference type="Gene3D" id="2.10.70.100">
    <property type="match status" value="1"/>
</dbReference>
<feature type="domain" description="HAMP" evidence="26">
    <location>
        <begin position="303"/>
        <end position="356"/>
    </location>
</feature>
<evidence type="ECO:0000256" key="13">
    <source>
        <dbReference type="ARBA" id="ARBA00022737"/>
    </source>
</evidence>
<keyword evidence="16" id="KW-0067">ATP-binding</keyword>
<evidence type="ECO:0000256" key="22">
    <source>
        <dbReference type="ARBA" id="ARBA00023170"/>
    </source>
</evidence>
<dbReference type="InterPro" id="IPR013655">
    <property type="entry name" value="PAS_fold_3"/>
</dbReference>
<dbReference type="InterPro" id="IPR033479">
    <property type="entry name" value="dCache_1"/>
</dbReference>
<dbReference type="InterPro" id="IPR000014">
    <property type="entry name" value="PAS"/>
</dbReference>
<dbReference type="InterPro" id="IPR011102">
    <property type="entry name" value="Sig_transdc_His_kinase_HWE"/>
</dbReference>
<keyword evidence="6" id="KW-0600">Photoreceptor protein</keyword>
<feature type="domain" description="PAC" evidence="25">
    <location>
        <begin position="436"/>
        <end position="488"/>
    </location>
</feature>
<dbReference type="InterPro" id="IPR029151">
    <property type="entry name" value="Sensor-like_sf"/>
</dbReference>
<evidence type="ECO:0000256" key="10">
    <source>
        <dbReference type="ARBA" id="ARBA00022643"/>
    </source>
</evidence>
<keyword evidence="20" id="KW-0843">Virulence</keyword>
<dbReference type="SUPFAM" id="SSF55785">
    <property type="entry name" value="PYP-like sensor domain (PAS domain)"/>
    <property type="match status" value="1"/>
</dbReference>
<dbReference type="SMART" id="SM00304">
    <property type="entry name" value="HAMP"/>
    <property type="match status" value="1"/>
</dbReference>
<dbReference type="Pfam" id="PF00672">
    <property type="entry name" value="HAMP"/>
    <property type="match status" value="1"/>
</dbReference>
<keyword evidence="11" id="KW-0808">Transferase</keyword>
<keyword evidence="12 23" id="KW-0812">Transmembrane</keyword>
<evidence type="ECO:0000256" key="1">
    <source>
        <dbReference type="ARBA" id="ARBA00000085"/>
    </source>
</evidence>
<evidence type="ECO:0000259" key="25">
    <source>
        <dbReference type="PROSITE" id="PS50113"/>
    </source>
</evidence>
<dbReference type="RefSeq" id="WP_173946405.1">
    <property type="nucleotide sequence ID" value="NZ_CP102845.1"/>
</dbReference>
<dbReference type="NCBIfam" id="TIGR00229">
    <property type="entry name" value="sensory_box"/>
    <property type="match status" value="1"/>
</dbReference>
<keyword evidence="28" id="KW-1185">Reference proteome</keyword>
<reference evidence="27" key="1">
    <citation type="submission" date="2022-08" db="EMBL/GenBank/DDBJ databases">
        <title>Microvirga terrae sp. nov., isolated from soil.</title>
        <authorList>
            <person name="Kim K.H."/>
            <person name="Seo Y.L."/>
            <person name="Kim J.M."/>
            <person name="Lee J.K."/>
            <person name="Han D.M."/>
            <person name="Jeon C.O."/>
        </authorList>
    </citation>
    <scope>NUCLEOTIDE SEQUENCE</scope>
    <source>
        <strain evidence="27">R24</strain>
    </source>
</reference>
<comment type="catalytic activity">
    <reaction evidence="1">
        <text>ATP + protein L-histidine = ADP + protein N-phospho-L-histidine.</text>
        <dbReference type="EC" id="2.7.13.3"/>
    </reaction>
</comment>
<dbReference type="SMART" id="SM00911">
    <property type="entry name" value="HWE_HK"/>
    <property type="match status" value="1"/>
</dbReference>
<sequence>MTLTRRLLLLAVISVLPAIVIWTYTEVSLRRAREAEVNDLAIRQAQLVGAELERIFDGIHSLLLAIDEIPSIRAFDTPTCSPYLKAIQEKVPYVLSFVAMDISGHIRCRPTGTVDTQHYFADRPYFHHALSEKGMVVGEYTPVFEEGALPAQPVLPLALPIWNDRGDVVGVLAAALDLGWLRQKLKERTVPEGGSLTVADRRGIVIVQDPQPERMLGKLLPQEYLLQAKAKEAGTAETTSLDGIRRIVGYLPLTTPPHDVSINVGLSTKAAFASINQAAKRGFMLIAAALILALSLSALLSRAFITRPFELVTDGIRAWRQGDYQSRIDLPGKSGEFGILARAFNDLMDDVAERQHALQASEERARLALEAGHMGTWWYDPNKGVGGWSTQATAMLGYPHANETMDHQYWLDILHPEDLDRVVQRWREAVQRQGDYQDEYRIRRPDGSIRWINSKGRVFFDIQKKPFYFVGIFQDITEQKHAEEQQRFFLDELNHRVKNTLTTVQSIASQTLRTTETPAQFKEAFEGRLLALSKTHNLLTRKSWREAELRDVAEQELAPYRKQGDERVVLNGPNVRLPARYAINLGLVLHELVTNAAKYGALSTNAGRLDMSWSIVENDDRPDQLRIHWTESGGPPVAPPKRQGFGSRLIRRSIEGELGGYMVLNFAEGGVAYDISVPLAHSSKSSDAKVDSTLVINPVLPS</sequence>
<dbReference type="InterPro" id="IPR036890">
    <property type="entry name" value="HATPase_C_sf"/>
</dbReference>
<feature type="domain" description="PAS" evidence="24">
    <location>
        <begin position="361"/>
        <end position="433"/>
    </location>
</feature>
<evidence type="ECO:0000259" key="26">
    <source>
        <dbReference type="PROSITE" id="PS50885"/>
    </source>
</evidence>
<keyword evidence="7" id="KW-0597">Phosphoprotein</keyword>
<dbReference type="InterPro" id="IPR003660">
    <property type="entry name" value="HAMP_dom"/>
</dbReference>
<evidence type="ECO:0000259" key="24">
    <source>
        <dbReference type="PROSITE" id="PS50112"/>
    </source>
</evidence>
<evidence type="ECO:0000256" key="14">
    <source>
        <dbReference type="ARBA" id="ARBA00022741"/>
    </source>
</evidence>
<keyword evidence="13" id="KW-0677">Repeat</keyword>
<dbReference type="Pfam" id="PF08447">
    <property type="entry name" value="PAS_3"/>
    <property type="match status" value="1"/>
</dbReference>
<comment type="subcellular location">
    <subcellularLocation>
        <location evidence="2">Cell membrane</location>
        <topology evidence="2">Multi-pass membrane protein</topology>
    </subcellularLocation>
</comment>
<evidence type="ECO:0000256" key="21">
    <source>
        <dbReference type="ARBA" id="ARBA00023136"/>
    </source>
</evidence>
<proteinExistence type="predicted"/>
<evidence type="ECO:0000256" key="6">
    <source>
        <dbReference type="ARBA" id="ARBA00022543"/>
    </source>
</evidence>
<dbReference type="Gene3D" id="6.10.340.10">
    <property type="match status" value="1"/>
</dbReference>
<dbReference type="PANTHER" id="PTHR41523:SF8">
    <property type="entry name" value="ETHYLENE RESPONSE SENSOR PROTEIN"/>
    <property type="match status" value="1"/>
</dbReference>
<evidence type="ECO:0000256" key="15">
    <source>
        <dbReference type="ARBA" id="ARBA00022777"/>
    </source>
</evidence>
<keyword evidence="14" id="KW-0547">Nucleotide-binding</keyword>
<keyword evidence="18" id="KW-0157">Chromophore</keyword>
<feature type="transmembrane region" description="Helical" evidence="23">
    <location>
        <begin position="6"/>
        <end position="24"/>
    </location>
</feature>
<organism evidence="27 28">
    <name type="scientific">Microvirga terrae</name>
    <dbReference type="NCBI Taxonomy" id="2740529"/>
    <lineage>
        <taxon>Bacteria</taxon>
        <taxon>Pseudomonadati</taxon>
        <taxon>Pseudomonadota</taxon>
        <taxon>Alphaproteobacteria</taxon>
        <taxon>Hyphomicrobiales</taxon>
        <taxon>Methylobacteriaceae</taxon>
        <taxon>Microvirga</taxon>
    </lineage>
</organism>
<keyword evidence="15" id="KW-0418">Kinase</keyword>
<evidence type="ECO:0000256" key="9">
    <source>
        <dbReference type="ARBA" id="ARBA00022630"/>
    </source>
</evidence>
<evidence type="ECO:0000256" key="17">
    <source>
        <dbReference type="ARBA" id="ARBA00022989"/>
    </source>
</evidence>
<protein>
    <recommendedName>
        <fullName evidence="4">Blue-light-activated histidine kinase</fullName>
        <ecNumber evidence="3">2.7.13.3</ecNumber>
    </recommendedName>
</protein>
<dbReference type="InterPro" id="IPR035965">
    <property type="entry name" value="PAS-like_dom_sf"/>
</dbReference>
<evidence type="ECO:0000313" key="28">
    <source>
        <dbReference type="Proteomes" id="UP001017257"/>
    </source>
</evidence>
<dbReference type="CDD" id="cd00130">
    <property type="entry name" value="PAS"/>
    <property type="match status" value="1"/>
</dbReference>
<evidence type="ECO:0000313" key="27">
    <source>
        <dbReference type="EMBL" id="UVF18046.1"/>
    </source>
</evidence>
<keyword evidence="17 23" id="KW-1133">Transmembrane helix</keyword>
<dbReference type="EMBL" id="CP102845">
    <property type="protein sequence ID" value="UVF18046.1"/>
    <property type="molecule type" value="Genomic_DNA"/>
</dbReference>
<evidence type="ECO:0000256" key="12">
    <source>
        <dbReference type="ARBA" id="ARBA00022692"/>
    </source>
</evidence>
<evidence type="ECO:0000256" key="2">
    <source>
        <dbReference type="ARBA" id="ARBA00004651"/>
    </source>
</evidence>
<dbReference type="SUPFAM" id="SSF158472">
    <property type="entry name" value="HAMP domain-like"/>
    <property type="match status" value="1"/>
</dbReference>
<keyword evidence="10" id="KW-0288">FMN</keyword>
<dbReference type="PANTHER" id="PTHR41523">
    <property type="entry name" value="TWO-COMPONENT SYSTEM SENSOR PROTEIN"/>
    <property type="match status" value="1"/>
</dbReference>
<keyword evidence="8" id="KW-0716">Sensory transduction</keyword>
<evidence type="ECO:0000256" key="18">
    <source>
        <dbReference type="ARBA" id="ARBA00022991"/>
    </source>
</evidence>
<evidence type="ECO:0000256" key="4">
    <source>
        <dbReference type="ARBA" id="ARBA00021740"/>
    </source>
</evidence>
<keyword evidence="21 23" id="KW-0472">Membrane</keyword>
<evidence type="ECO:0000256" key="8">
    <source>
        <dbReference type="ARBA" id="ARBA00022606"/>
    </source>
</evidence>
<dbReference type="PROSITE" id="PS50112">
    <property type="entry name" value="PAS"/>
    <property type="match status" value="1"/>
</dbReference>
<keyword evidence="5" id="KW-1003">Cell membrane</keyword>
<evidence type="ECO:0000256" key="20">
    <source>
        <dbReference type="ARBA" id="ARBA00023026"/>
    </source>
</evidence>
<evidence type="ECO:0000256" key="3">
    <source>
        <dbReference type="ARBA" id="ARBA00012438"/>
    </source>
</evidence>
<keyword evidence="9" id="KW-0285">Flavoprotein</keyword>
<dbReference type="SUPFAM" id="SSF55874">
    <property type="entry name" value="ATPase domain of HSP90 chaperone/DNA topoisomerase II/histidine kinase"/>
    <property type="match status" value="1"/>
</dbReference>
<evidence type="ECO:0000256" key="19">
    <source>
        <dbReference type="ARBA" id="ARBA00023012"/>
    </source>
</evidence>
<keyword evidence="19" id="KW-0902">Two-component regulatory system</keyword>
<dbReference type="PROSITE" id="PS50113">
    <property type="entry name" value="PAC"/>
    <property type="match status" value="1"/>
</dbReference>
<evidence type="ECO:0000256" key="11">
    <source>
        <dbReference type="ARBA" id="ARBA00022679"/>
    </source>
</evidence>
<dbReference type="Gene3D" id="3.30.565.10">
    <property type="entry name" value="Histidine kinase-like ATPase, C-terminal domain"/>
    <property type="match status" value="1"/>
</dbReference>
<dbReference type="SMART" id="SM00091">
    <property type="entry name" value="PAS"/>
    <property type="match status" value="1"/>
</dbReference>
<gene>
    <name evidence="27" type="ORF">HPT29_016160</name>
</gene>
<dbReference type="Pfam" id="PF02743">
    <property type="entry name" value="dCache_1"/>
    <property type="match status" value="1"/>
</dbReference>
<dbReference type="Gene3D" id="3.30.450.20">
    <property type="entry name" value="PAS domain"/>
    <property type="match status" value="3"/>
</dbReference>
<dbReference type="InterPro" id="IPR000700">
    <property type="entry name" value="PAS-assoc_C"/>
</dbReference>
<dbReference type="Proteomes" id="UP001017257">
    <property type="component" value="Chromosome"/>
</dbReference>
<dbReference type="CDD" id="cd12915">
    <property type="entry name" value="PDC2_DGC_like"/>
    <property type="match status" value="1"/>
</dbReference>
<accession>A0ABY5RLD8</accession>
<evidence type="ECO:0000256" key="16">
    <source>
        <dbReference type="ARBA" id="ARBA00022840"/>
    </source>
</evidence>
<dbReference type="CDD" id="cd06225">
    <property type="entry name" value="HAMP"/>
    <property type="match status" value="1"/>
</dbReference>
<dbReference type="Pfam" id="PF07536">
    <property type="entry name" value="HWE_HK"/>
    <property type="match status" value="1"/>
</dbReference>
<keyword evidence="22" id="KW-0675">Receptor</keyword>
<evidence type="ECO:0000256" key="5">
    <source>
        <dbReference type="ARBA" id="ARBA00022475"/>
    </source>
</evidence>
<name>A0ABY5RLD8_9HYPH</name>
<evidence type="ECO:0000256" key="23">
    <source>
        <dbReference type="SAM" id="Phobius"/>
    </source>
</evidence>